<gene>
    <name evidence="4" type="ORF">RND81_10G022800</name>
</gene>
<evidence type="ECO:0000313" key="4">
    <source>
        <dbReference type="EMBL" id="KAK9681719.1"/>
    </source>
</evidence>
<dbReference type="InterPro" id="IPR002902">
    <property type="entry name" value="GNK2"/>
</dbReference>
<keyword evidence="5" id="KW-1185">Reference proteome</keyword>
<dbReference type="CDD" id="cd23509">
    <property type="entry name" value="Gnk2-like"/>
    <property type="match status" value="2"/>
</dbReference>
<dbReference type="Pfam" id="PF01657">
    <property type="entry name" value="Stress-antifung"/>
    <property type="match status" value="2"/>
</dbReference>
<dbReference type="Gene3D" id="3.30.430.20">
    <property type="entry name" value="Gnk2 domain, C-X8-C-X2-C motif"/>
    <property type="match status" value="2"/>
</dbReference>
<evidence type="ECO:0000256" key="2">
    <source>
        <dbReference type="ARBA" id="ARBA00022737"/>
    </source>
</evidence>
<dbReference type="PANTHER" id="PTHR32099">
    <property type="entry name" value="CYSTEINE-RICH REPEAT SECRETORY PROTEIN"/>
    <property type="match status" value="1"/>
</dbReference>
<accession>A0AAW1HZT5</accession>
<evidence type="ECO:0000259" key="3">
    <source>
        <dbReference type="PROSITE" id="PS51473"/>
    </source>
</evidence>
<dbReference type="EMBL" id="JBDFQZ010000010">
    <property type="protein sequence ID" value="KAK9681719.1"/>
    <property type="molecule type" value="Genomic_DNA"/>
</dbReference>
<dbReference type="AlphaFoldDB" id="A0AAW1HZT5"/>
<reference evidence="4" key="1">
    <citation type="submission" date="2024-03" db="EMBL/GenBank/DDBJ databases">
        <title>WGS assembly of Saponaria officinalis var. Norfolk2.</title>
        <authorList>
            <person name="Jenkins J."/>
            <person name="Shu S."/>
            <person name="Grimwood J."/>
            <person name="Barry K."/>
            <person name="Goodstein D."/>
            <person name="Schmutz J."/>
            <person name="Leebens-Mack J."/>
            <person name="Osbourn A."/>
        </authorList>
    </citation>
    <scope>NUCLEOTIDE SEQUENCE [LARGE SCALE GENOMIC DNA]</scope>
    <source>
        <strain evidence="4">JIC</strain>
    </source>
</reference>
<dbReference type="Proteomes" id="UP001443914">
    <property type="component" value="Unassembled WGS sequence"/>
</dbReference>
<dbReference type="PROSITE" id="PS51473">
    <property type="entry name" value="GNK2"/>
    <property type="match status" value="1"/>
</dbReference>
<dbReference type="PANTHER" id="PTHR32099:SF42">
    <property type="entry name" value="CYSTEINE-RICH RECEPTOR-LIKE PROTEIN KINASE 9-RELATED"/>
    <property type="match status" value="1"/>
</dbReference>
<sequence>METCIFICEHQNICPTYIKNSTYQTNLNNLLSTLTSQASFYGFYNTSIGEKPDQVYGLYLCRGDINSQNCGECVYQAHNMILQQCPSQIWAMICPSTVVNNPQTITINETRALVNALNKTLPNFATQVANNVIKFGTNVSNITRSQKLYSLGQCTPDLIHDDCDRCLMVAIGQLPHTLGGRVLQPSCNIRFEVSQFYSDSVIMPPDTGYTLSRVIKSHPSDMTYAMEKNPTIDGLQYKALLVGSHVWRECEESLVITHM</sequence>
<dbReference type="InterPro" id="IPR038408">
    <property type="entry name" value="GNK2_sf"/>
</dbReference>
<feature type="domain" description="Gnk2-homologous" evidence="3">
    <location>
        <begin position="93"/>
        <end position="196"/>
    </location>
</feature>
<evidence type="ECO:0000256" key="1">
    <source>
        <dbReference type="ARBA" id="ARBA00022729"/>
    </source>
</evidence>
<protein>
    <recommendedName>
        <fullName evidence="3">Gnk2-homologous domain-containing protein</fullName>
    </recommendedName>
</protein>
<keyword evidence="2" id="KW-0677">Repeat</keyword>
<comment type="caution">
    <text evidence="4">The sequence shown here is derived from an EMBL/GenBank/DDBJ whole genome shotgun (WGS) entry which is preliminary data.</text>
</comment>
<keyword evidence="1" id="KW-0732">Signal</keyword>
<evidence type="ECO:0000313" key="5">
    <source>
        <dbReference type="Proteomes" id="UP001443914"/>
    </source>
</evidence>
<proteinExistence type="predicted"/>
<name>A0AAW1HZT5_SAPOF</name>
<organism evidence="4 5">
    <name type="scientific">Saponaria officinalis</name>
    <name type="common">Common soapwort</name>
    <name type="synonym">Lychnis saponaria</name>
    <dbReference type="NCBI Taxonomy" id="3572"/>
    <lineage>
        <taxon>Eukaryota</taxon>
        <taxon>Viridiplantae</taxon>
        <taxon>Streptophyta</taxon>
        <taxon>Embryophyta</taxon>
        <taxon>Tracheophyta</taxon>
        <taxon>Spermatophyta</taxon>
        <taxon>Magnoliopsida</taxon>
        <taxon>eudicotyledons</taxon>
        <taxon>Gunneridae</taxon>
        <taxon>Pentapetalae</taxon>
        <taxon>Caryophyllales</taxon>
        <taxon>Caryophyllaceae</taxon>
        <taxon>Caryophylleae</taxon>
        <taxon>Saponaria</taxon>
    </lineage>
</organism>